<dbReference type="EMBL" id="JACOQK010000001">
    <property type="protein sequence ID" value="MBC5786688.1"/>
    <property type="molecule type" value="Genomic_DNA"/>
</dbReference>
<evidence type="ECO:0000256" key="1">
    <source>
        <dbReference type="ARBA" id="ARBA00022679"/>
    </source>
</evidence>
<dbReference type="Pfam" id="PF00534">
    <property type="entry name" value="Glycos_transf_1"/>
    <property type="match status" value="1"/>
</dbReference>
<dbReference type="InterPro" id="IPR001296">
    <property type="entry name" value="Glyco_trans_1"/>
</dbReference>
<keyword evidence="5" id="KW-1185">Reference proteome</keyword>
<dbReference type="SUPFAM" id="SSF53756">
    <property type="entry name" value="UDP-Glycosyltransferase/glycogen phosphorylase"/>
    <property type="match status" value="1"/>
</dbReference>
<accession>A0ABR7ING8</accession>
<dbReference type="InterPro" id="IPR028098">
    <property type="entry name" value="Glyco_trans_4-like_N"/>
</dbReference>
<evidence type="ECO:0000313" key="5">
    <source>
        <dbReference type="Proteomes" id="UP000649151"/>
    </source>
</evidence>
<proteinExistence type="predicted"/>
<dbReference type="PANTHER" id="PTHR46401:SF2">
    <property type="entry name" value="GLYCOSYLTRANSFERASE WBBK-RELATED"/>
    <property type="match status" value="1"/>
</dbReference>
<dbReference type="Gene3D" id="3.40.50.2000">
    <property type="entry name" value="Glycogen Phosphorylase B"/>
    <property type="match status" value="2"/>
</dbReference>
<evidence type="ECO:0000313" key="4">
    <source>
        <dbReference type="EMBL" id="MBC5786688.1"/>
    </source>
</evidence>
<evidence type="ECO:0000259" key="2">
    <source>
        <dbReference type="Pfam" id="PF00534"/>
    </source>
</evidence>
<keyword evidence="1" id="KW-0808">Transferase</keyword>
<organism evidence="4 5">
    <name type="scientific">Clostridium facile</name>
    <dbReference type="NCBI Taxonomy" id="2763035"/>
    <lineage>
        <taxon>Bacteria</taxon>
        <taxon>Bacillati</taxon>
        <taxon>Bacillota</taxon>
        <taxon>Clostridia</taxon>
        <taxon>Eubacteriales</taxon>
        <taxon>Clostridiaceae</taxon>
        <taxon>Clostridium</taxon>
    </lineage>
</organism>
<dbReference type="PANTHER" id="PTHR46401">
    <property type="entry name" value="GLYCOSYLTRANSFERASE WBBK-RELATED"/>
    <property type="match status" value="1"/>
</dbReference>
<gene>
    <name evidence="4" type="ORF">H8Z77_01425</name>
</gene>
<dbReference type="Pfam" id="PF13439">
    <property type="entry name" value="Glyco_transf_4"/>
    <property type="match status" value="1"/>
</dbReference>
<feature type="domain" description="Glycosyl transferase family 1" evidence="2">
    <location>
        <begin position="223"/>
        <end position="378"/>
    </location>
</feature>
<evidence type="ECO:0000259" key="3">
    <source>
        <dbReference type="Pfam" id="PF13439"/>
    </source>
</evidence>
<comment type="caution">
    <text evidence="4">The sequence shown here is derived from an EMBL/GenBank/DDBJ whole genome shotgun (WGS) entry which is preliminary data.</text>
</comment>
<feature type="domain" description="Glycosyltransferase subfamily 4-like N-terminal" evidence="3">
    <location>
        <begin position="16"/>
        <end position="214"/>
    </location>
</feature>
<name>A0ABR7ING8_9CLOT</name>
<protein>
    <submittedName>
        <fullName evidence="4">Glycosyltransferase</fullName>
    </submittedName>
</protein>
<sequence length="399" mass="46089">MKVLFINTVFERSSTGRIIHDICVRLRQQGHDSMVIYGRYPVQSEFPSMCFNSKIENILHGVNTRLFDRHGFGPKATTKKIIETIKHYQPDIIHLHNIHGYYVNIKLLFQFLKQMDLPVVWTVHDCWPYTGHCVYYDYIGCDKWKTECCQCPKKREYPASYGIDNSKRNYNQKRELFNSIPNLTLVAVSDWLKEQLGMSFLKHHRIQRIYNGIDQTVFRPIKTDIKKRMGLEGKKVFLAVSDGWSERKGKNLLYQFTDSLNPDEVLIMVGLSEKDLKSCPKQLLGMGRTENLQQLVELYSAADIVLNPSYEETFGMITAEALSCGTPVIVSNATASPELVNSTCGRIIEKGNISDLRMTVDLLLENTPTKEQCLNRAKMFNSEIVYQEYINLYHSLMEE</sequence>
<reference evidence="4 5" key="1">
    <citation type="submission" date="2020-08" db="EMBL/GenBank/DDBJ databases">
        <title>Genome public.</title>
        <authorList>
            <person name="Liu C."/>
            <person name="Sun Q."/>
        </authorList>
    </citation>
    <scope>NUCLEOTIDE SEQUENCE [LARGE SCALE GENOMIC DNA]</scope>
    <source>
        <strain evidence="4 5">NSJ-27</strain>
    </source>
</reference>
<dbReference type="RefSeq" id="WP_186995936.1">
    <property type="nucleotide sequence ID" value="NZ_JACOQK010000001.1"/>
</dbReference>
<dbReference type="Proteomes" id="UP000649151">
    <property type="component" value="Unassembled WGS sequence"/>
</dbReference>